<dbReference type="PANTHER" id="PTHR31751">
    <property type="entry name" value="SI:CH211-108C17.2-RELATED-RELATED"/>
    <property type="match status" value="1"/>
</dbReference>
<dbReference type="PANTHER" id="PTHR31751:SF7">
    <property type="entry name" value="THAP-TYPE DOMAIN-CONTAINING PROTEIN"/>
    <property type="match status" value="1"/>
</dbReference>
<feature type="compositionally biased region" description="Basic and acidic residues" evidence="1">
    <location>
        <begin position="1"/>
        <end position="12"/>
    </location>
</feature>
<dbReference type="AlphaFoldDB" id="A0A9W7WSG3"/>
<feature type="region of interest" description="Disordered" evidence="1">
    <location>
        <begin position="91"/>
        <end position="114"/>
    </location>
</feature>
<evidence type="ECO:0000313" key="3">
    <source>
        <dbReference type="Proteomes" id="UP001059041"/>
    </source>
</evidence>
<evidence type="ECO:0000256" key="1">
    <source>
        <dbReference type="SAM" id="MobiDB-lite"/>
    </source>
</evidence>
<proteinExistence type="predicted"/>
<keyword evidence="3" id="KW-1185">Reference proteome</keyword>
<gene>
    <name evidence="2" type="ORF">IRJ41_004457</name>
</gene>
<dbReference type="Proteomes" id="UP001059041">
    <property type="component" value="Linkage Group LG7"/>
</dbReference>
<name>A0A9W7WSG3_TRIRA</name>
<protein>
    <submittedName>
        <fullName evidence="2">Uncharacterized protein</fullName>
    </submittedName>
</protein>
<dbReference type="EMBL" id="JAFHDT010000007">
    <property type="protein sequence ID" value="KAI7807471.1"/>
    <property type="molecule type" value="Genomic_DNA"/>
</dbReference>
<evidence type="ECO:0000313" key="2">
    <source>
        <dbReference type="EMBL" id="KAI7807471.1"/>
    </source>
</evidence>
<comment type="caution">
    <text evidence="2">The sequence shown here is derived from an EMBL/GenBank/DDBJ whole genome shotgun (WGS) entry which is preliminary data.</text>
</comment>
<reference evidence="2" key="1">
    <citation type="submission" date="2021-02" db="EMBL/GenBank/DDBJ databases">
        <title>Comparative genomics reveals that relaxation of natural selection precedes convergent phenotypic evolution of cavefish.</title>
        <authorList>
            <person name="Peng Z."/>
        </authorList>
    </citation>
    <scope>NUCLEOTIDE SEQUENCE</scope>
    <source>
        <tissue evidence="2">Muscle</tissue>
    </source>
</reference>
<sequence>MSTNDLHTDDGSARPGVSHSCLDENEEGDIDVNAEGAVITEIEKSLQDMSIVEEDFDENVFNDPMNSVMGAALKHAQSIDGLPIMGIDETVHDLPTHEDPPDEPSPHGQNPLFPGPQTVLCEDDIIGARASIVYDNCLRQLATFLILPAEKCKFLLRTGLLCNSVAPFEINITYRGTATSIEWVCPNGQLVEVEFPTCSEVWNASWRFSNILLSGNNYGKIALLFKFMNMGMVNTNTFSIQDTYCVDTIKDFWEERRKEAISHLQGDGRNDSPGHCAQYCSYTTMENETKEIIYVATIASGRHHETLFVMEKEGFIQTVDKLTSEIMLVGICTDAHAQIGALMNPDKGKYKALEIHHSLDMWHGTKNLAKKIAAAAKIKGQSILLNWLKDIVNHFWWCCKTADTREQFMSLWVGILHHVCDVHTWTMGSCRHVNLEPEEIQGKKWIQRDSQCHKALVAIVLNKRWLKDVHKYLRFRSTADLEAFQNHILMYASKRYAFSPPVYEARVLLAALDYNFHRTRPTMKTKEGKEIFKRLYKKNARRYSIYALKSEKTYGYISELQGRILKSRLTCEAGMPRRRSLQPDDPRRLGLVPPLPAPALSELLQTQVRRGLGSLFQAAPDVEGST</sequence>
<accession>A0A9W7WSG3</accession>
<organism evidence="2 3">
    <name type="scientific">Triplophysa rosa</name>
    <name type="common">Cave loach</name>
    <dbReference type="NCBI Taxonomy" id="992332"/>
    <lineage>
        <taxon>Eukaryota</taxon>
        <taxon>Metazoa</taxon>
        <taxon>Chordata</taxon>
        <taxon>Craniata</taxon>
        <taxon>Vertebrata</taxon>
        <taxon>Euteleostomi</taxon>
        <taxon>Actinopterygii</taxon>
        <taxon>Neopterygii</taxon>
        <taxon>Teleostei</taxon>
        <taxon>Ostariophysi</taxon>
        <taxon>Cypriniformes</taxon>
        <taxon>Nemacheilidae</taxon>
        <taxon>Triplophysa</taxon>
    </lineage>
</organism>
<feature type="region of interest" description="Disordered" evidence="1">
    <location>
        <begin position="1"/>
        <end position="27"/>
    </location>
</feature>